<feature type="transmembrane region" description="Helical" evidence="4">
    <location>
        <begin position="275"/>
        <end position="293"/>
    </location>
</feature>
<protein>
    <submittedName>
        <fullName evidence="5">MFS transporter</fullName>
    </submittedName>
</protein>
<evidence type="ECO:0000313" key="6">
    <source>
        <dbReference type="Proteomes" id="UP000649232"/>
    </source>
</evidence>
<dbReference type="InterPro" id="IPR036259">
    <property type="entry name" value="MFS_trans_sf"/>
</dbReference>
<dbReference type="EMBL" id="JAEILT010000042">
    <property type="protein sequence ID" value="MBJ2138637.1"/>
    <property type="molecule type" value="Genomic_DNA"/>
</dbReference>
<evidence type="ECO:0000256" key="3">
    <source>
        <dbReference type="ARBA" id="ARBA00023136"/>
    </source>
</evidence>
<evidence type="ECO:0000256" key="4">
    <source>
        <dbReference type="SAM" id="Phobius"/>
    </source>
</evidence>
<evidence type="ECO:0000313" key="5">
    <source>
        <dbReference type="EMBL" id="MBJ2138637.1"/>
    </source>
</evidence>
<feature type="transmembrane region" description="Helical" evidence="4">
    <location>
        <begin position="46"/>
        <end position="71"/>
    </location>
</feature>
<feature type="transmembrane region" description="Helical" evidence="4">
    <location>
        <begin position="214"/>
        <end position="231"/>
    </location>
</feature>
<keyword evidence="1 4" id="KW-0812">Transmembrane</keyword>
<evidence type="ECO:0000256" key="1">
    <source>
        <dbReference type="ARBA" id="ARBA00022692"/>
    </source>
</evidence>
<dbReference type="RefSeq" id="WP_198825905.1">
    <property type="nucleotide sequence ID" value="NZ_JAEILT010000042.1"/>
</dbReference>
<feature type="transmembrane region" description="Helical" evidence="4">
    <location>
        <begin position="12"/>
        <end position="34"/>
    </location>
</feature>
<organism evidence="5 6">
    <name type="scientific">Paraglaciecola chathamensis</name>
    <dbReference type="NCBI Taxonomy" id="368405"/>
    <lineage>
        <taxon>Bacteria</taxon>
        <taxon>Pseudomonadati</taxon>
        <taxon>Pseudomonadota</taxon>
        <taxon>Gammaproteobacteria</taxon>
        <taxon>Alteromonadales</taxon>
        <taxon>Alteromonadaceae</taxon>
        <taxon>Paraglaciecola</taxon>
    </lineage>
</organism>
<dbReference type="InterPro" id="IPR011701">
    <property type="entry name" value="MFS"/>
</dbReference>
<dbReference type="Pfam" id="PF07690">
    <property type="entry name" value="MFS_1"/>
    <property type="match status" value="1"/>
</dbReference>
<feature type="transmembrane region" description="Helical" evidence="4">
    <location>
        <begin position="170"/>
        <end position="193"/>
    </location>
</feature>
<dbReference type="SUPFAM" id="SSF103473">
    <property type="entry name" value="MFS general substrate transporter"/>
    <property type="match status" value="1"/>
</dbReference>
<comment type="caution">
    <text evidence="5">The sequence shown here is derived from an EMBL/GenBank/DDBJ whole genome shotgun (WGS) entry which is preliminary data.</text>
</comment>
<feature type="transmembrane region" description="Helical" evidence="4">
    <location>
        <begin position="139"/>
        <end position="164"/>
    </location>
</feature>
<evidence type="ECO:0000256" key="2">
    <source>
        <dbReference type="ARBA" id="ARBA00022989"/>
    </source>
</evidence>
<accession>A0ABS0WJI6</accession>
<feature type="transmembrane region" description="Helical" evidence="4">
    <location>
        <begin position="299"/>
        <end position="320"/>
    </location>
</feature>
<dbReference type="Gene3D" id="1.20.1250.20">
    <property type="entry name" value="MFS general substrate transporter like domains"/>
    <property type="match status" value="1"/>
</dbReference>
<feature type="transmembrane region" description="Helical" evidence="4">
    <location>
        <begin position="251"/>
        <end position="268"/>
    </location>
</feature>
<keyword evidence="3 4" id="KW-0472">Membrane</keyword>
<sequence length="393" mass="41411">MSSTQCLDAAAFSSRAALLAMVSCHVAGLFFLPMMPLVMGTLTSDFAAQALSLGSIASAQLTTTALGAFTFTVIGTRVTCRHIVVTAITCELLLNVATMATSSFTEFLALRALSGFSQGHLLAAAGACAALSKKTEKNFALYNATLAVFAVAFLFVGSLVAPLYGHAGVFTLFVVVNVLALCFIYVGFPHFILRTNSAPFCEDRVGIPKEGVQALIALIFFGVALSGTQTFIERLGFWHGASLEVVATSLGWGWCIAIVTPFILIWLMRRCKDNLVLLLPAYTLIAGLAIILSLAQTTIVYLIAVALFTPFIMFIEPLQFGVLGQLDDTGRLAALGPAAISIGSGLGPLIFGVLVNNFGLLSVGITGGSLLSISLLFLYPVCSTANSKVLKKQ</sequence>
<feature type="transmembrane region" description="Helical" evidence="4">
    <location>
        <begin position="360"/>
        <end position="382"/>
    </location>
</feature>
<keyword evidence="2 4" id="KW-1133">Transmembrane helix</keyword>
<gene>
    <name evidence="5" type="ORF">JEU11_19485</name>
</gene>
<reference evidence="5 6" key="1">
    <citation type="submission" date="2020-12" db="EMBL/GenBank/DDBJ databases">
        <title>Draft genome sequences of nine environmental bacterial isolates colonizing plastic.</title>
        <authorList>
            <person name="Borre I."/>
            <person name="Sonnenschein E.C."/>
        </authorList>
    </citation>
    <scope>NUCLEOTIDE SEQUENCE [LARGE SCALE GENOMIC DNA]</scope>
    <source>
        <strain evidence="5 6">IB30</strain>
    </source>
</reference>
<name>A0ABS0WJI6_9ALTE</name>
<dbReference type="Proteomes" id="UP000649232">
    <property type="component" value="Unassembled WGS sequence"/>
</dbReference>
<proteinExistence type="predicted"/>
<feature type="transmembrane region" description="Helical" evidence="4">
    <location>
        <begin position="332"/>
        <end position="354"/>
    </location>
</feature>